<feature type="region of interest" description="Disordered" evidence="1">
    <location>
        <begin position="1"/>
        <end position="30"/>
    </location>
</feature>
<dbReference type="AlphaFoldDB" id="A0A1G5IHL8"/>
<dbReference type="EMBL" id="FMUX01000020">
    <property type="protein sequence ID" value="SCY75493.1"/>
    <property type="molecule type" value="Genomic_DNA"/>
</dbReference>
<gene>
    <name evidence="2" type="ORF">SAMN05216233_12014</name>
</gene>
<sequence>MAFLCFGPDEVRQGLPRKPSGGTGAAGPRLQATEYSNSKVPRIPSLMGLPRPQPGTRLQVTDFSNSKVPRGPHGVAHRSQAITRTRPTQLPRPPLLNLSTGSMVFRIVGRTKSGKAYVASLQAAPPQPEPASRLPDSPILQCPIRKGSVCLVPRYPRIRYCIHTHTAYARWPEGRFVVPFSPLGVLFA</sequence>
<protein>
    <submittedName>
        <fullName evidence="2">Uncharacterized protein</fullName>
    </submittedName>
</protein>
<proteinExistence type="predicted"/>
<organism evidence="2 3">
    <name type="scientific">Desulfoluna spongiiphila</name>
    <dbReference type="NCBI Taxonomy" id="419481"/>
    <lineage>
        <taxon>Bacteria</taxon>
        <taxon>Pseudomonadati</taxon>
        <taxon>Thermodesulfobacteriota</taxon>
        <taxon>Desulfobacteria</taxon>
        <taxon>Desulfobacterales</taxon>
        <taxon>Desulfolunaceae</taxon>
        <taxon>Desulfoluna</taxon>
    </lineage>
</organism>
<keyword evidence="3" id="KW-1185">Reference proteome</keyword>
<reference evidence="2 3" key="1">
    <citation type="submission" date="2016-10" db="EMBL/GenBank/DDBJ databases">
        <authorList>
            <person name="de Groot N.N."/>
        </authorList>
    </citation>
    <scope>NUCLEOTIDE SEQUENCE [LARGE SCALE GENOMIC DNA]</scope>
    <source>
        <strain evidence="2 3">AA1</strain>
    </source>
</reference>
<dbReference type="Proteomes" id="UP000198870">
    <property type="component" value="Unassembled WGS sequence"/>
</dbReference>
<evidence type="ECO:0000256" key="1">
    <source>
        <dbReference type="SAM" id="MobiDB-lite"/>
    </source>
</evidence>
<evidence type="ECO:0000313" key="2">
    <source>
        <dbReference type="EMBL" id="SCY75493.1"/>
    </source>
</evidence>
<name>A0A1G5IHL8_9BACT</name>
<evidence type="ECO:0000313" key="3">
    <source>
        <dbReference type="Proteomes" id="UP000198870"/>
    </source>
</evidence>
<accession>A0A1G5IHL8</accession>